<dbReference type="AlphaFoldDB" id="A0AA41RU86"/>
<dbReference type="InterPro" id="IPR009072">
    <property type="entry name" value="Histone-fold"/>
</dbReference>
<evidence type="ECO:0000313" key="1">
    <source>
        <dbReference type="EMBL" id="MCL7026662.1"/>
    </source>
</evidence>
<dbReference type="EMBL" id="JAJJMA010059699">
    <property type="protein sequence ID" value="MCL7026662.1"/>
    <property type="molecule type" value="Genomic_DNA"/>
</dbReference>
<comment type="caution">
    <text evidence="1">The sequence shown here is derived from an EMBL/GenBank/DDBJ whole genome shotgun (WGS) entry which is preliminary data.</text>
</comment>
<dbReference type="Proteomes" id="UP001177140">
    <property type="component" value="Unassembled WGS sequence"/>
</dbReference>
<feature type="non-terminal residue" evidence="1">
    <location>
        <position position="63"/>
    </location>
</feature>
<reference evidence="1" key="1">
    <citation type="submission" date="2022-03" db="EMBL/GenBank/DDBJ databases">
        <title>A functionally conserved STORR gene fusion in Papaver species that diverged 16.8 million years ago.</title>
        <authorList>
            <person name="Catania T."/>
        </authorList>
    </citation>
    <scope>NUCLEOTIDE SEQUENCE</scope>
    <source>
        <strain evidence="1">S-191538</strain>
    </source>
</reference>
<organism evidence="1 2">
    <name type="scientific">Papaver nudicaule</name>
    <name type="common">Iceland poppy</name>
    <dbReference type="NCBI Taxonomy" id="74823"/>
    <lineage>
        <taxon>Eukaryota</taxon>
        <taxon>Viridiplantae</taxon>
        <taxon>Streptophyta</taxon>
        <taxon>Embryophyta</taxon>
        <taxon>Tracheophyta</taxon>
        <taxon>Spermatophyta</taxon>
        <taxon>Magnoliopsida</taxon>
        <taxon>Ranunculales</taxon>
        <taxon>Papaveraceae</taxon>
        <taxon>Papaveroideae</taxon>
        <taxon>Papaver</taxon>
    </lineage>
</organism>
<dbReference type="GO" id="GO:0046982">
    <property type="term" value="F:protein heterodimerization activity"/>
    <property type="evidence" value="ECO:0007669"/>
    <property type="project" value="InterPro"/>
</dbReference>
<sequence>EQFLEQFTEDAHANVIKDRKKALAYKHVSSVVTKTKRYDFLSDFVPEKIKAEDASSERKLAET</sequence>
<proteinExistence type="predicted"/>
<keyword evidence="2" id="KW-1185">Reference proteome</keyword>
<name>A0AA41RU86_PAPNU</name>
<evidence type="ECO:0000313" key="2">
    <source>
        <dbReference type="Proteomes" id="UP001177140"/>
    </source>
</evidence>
<dbReference type="SUPFAM" id="SSF47113">
    <property type="entry name" value="Histone-fold"/>
    <property type="match status" value="1"/>
</dbReference>
<dbReference type="Gene3D" id="1.10.20.10">
    <property type="entry name" value="Histone, subunit A"/>
    <property type="match status" value="1"/>
</dbReference>
<accession>A0AA41RU86</accession>
<protein>
    <submittedName>
        <fullName evidence="1">Uncharacterized protein</fullName>
    </submittedName>
</protein>
<gene>
    <name evidence="1" type="ORF">MKW94_009391</name>
</gene>